<dbReference type="Pfam" id="PF13385">
    <property type="entry name" value="Laminin_G_3"/>
    <property type="match status" value="2"/>
</dbReference>
<dbReference type="Gene3D" id="2.60.40.1080">
    <property type="match status" value="2"/>
</dbReference>
<reference evidence="3 4" key="1">
    <citation type="journal article" date="2021" name="ISME Commun">
        <title>Automated analysis of genomic sequences facilitates high-throughput and comprehensive description of bacteria.</title>
        <authorList>
            <person name="Hitch T.C.A."/>
        </authorList>
    </citation>
    <scope>NUCLEOTIDE SEQUENCE [LARGE SCALE GENOMIC DNA]</scope>
    <source>
        <strain evidence="3 4">Sanger_03</strain>
    </source>
</reference>
<dbReference type="InterPro" id="IPR013320">
    <property type="entry name" value="ConA-like_dom_sf"/>
</dbReference>
<feature type="domain" description="BIG2" evidence="2">
    <location>
        <begin position="745"/>
        <end position="822"/>
    </location>
</feature>
<dbReference type="Gene3D" id="2.60.120.200">
    <property type="match status" value="2"/>
</dbReference>
<dbReference type="Gene3D" id="1.20.1270.70">
    <property type="entry name" value="Designed single chain three-helix bundle"/>
    <property type="match status" value="1"/>
</dbReference>
<keyword evidence="1" id="KW-0732">Signal</keyword>
<accession>A0ABT2RMJ5</accession>
<dbReference type="InterPro" id="IPR044060">
    <property type="entry name" value="Bacterial_rp_domain"/>
</dbReference>
<dbReference type="InterPro" id="IPR008964">
    <property type="entry name" value="Invasin/intimin_cell_adhesion"/>
</dbReference>
<dbReference type="Pfam" id="PF18998">
    <property type="entry name" value="Flg_new_2"/>
    <property type="match status" value="1"/>
</dbReference>
<proteinExistence type="predicted"/>
<dbReference type="Proteomes" id="UP001652431">
    <property type="component" value="Unassembled WGS sequence"/>
</dbReference>
<gene>
    <name evidence="3" type="ORF">OCV99_08105</name>
</gene>
<protein>
    <submittedName>
        <fullName evidence="3">Ig-like domain-containing protein</fullName>
    </submittedName>
</protein>
<organism evidence="3 4">
    <name type="scientific">Dorea acetigenes</name>
    <dbReference type="NCBI Taxonomy" id="2981787"/>
    <lineage>
        <taxon>Bacteria</taxon>
        <taxon>Bacillati</taxon>
        <taxon>Bacillota</taxon>
        <taxon>Clostridia</taxon>
        <taxon>Lachnospirales</taxon>
        <taxon>Lachnospiraceae</taxon>
        <taxon>Dorea</taxon>
    </lineage>
</organism>
<feature type="chain" id="PRO_5047137054" evidence="1">
    <location>
        <begin position="25"/>
        <end position="1029"/>
    </location>
</feature>
<dbReference type="SMART" id="SM00635">
    <property type="entry name" value="BID_2"/>
    <property type="match status" value="2"/>
</dbReference>
<evidence type="ECO:0000259" key="2">
    <source>
        <dbReference type="SMART" id="SM00635"/>
    </source>
</evidence>
<dbReference type="EMBL" id="JAOQJU010000007">
    <property type="protein sequence ID" value="MCU6686511.1"/>
    <property type="molecule type" value="Genomic_DNA"/>
</dbReference>
<dbReference type="RefSeq" id="WP_158369585.1">
    <property type="nucleotide sequence ID" value="NZ_JAOQJU010000007.1"/>
</dbReference>
<feature type="domain" description="BIG2" evidence="2">
    <location>
        <begin position="242"/>
        <end position="316"/>
    </location>
</feature>
<evidence type="ECO:0000313" key="4">
    <source>
        <dbReference type="Proteomes" id="UP001652431"/>
    </source>
</evidence>
<dbReference type="PANTHER" id="PTHR42535">
    <property type="entry name" value="OOKINETE PROTEIN, PUTATIVE-RELATED"/>
    <property type="match status" value="1"/>
</dbReference>
<sequence>MRKWKKGCAGLLTAAMAIGMVAPGAVKTVDAANTVVDELIPKWQYDFEGNLEETDSEIEATAKQDHLSSDYTGEIQYVTGRDGAGQAVYLDGSYGLDLNLPSEGRTADYTISFWANPQADMGWADSLINWGVRATGNNDNWISLAGNGIWSAINNQNNNMVGYTRVNNEWQQYIISVQGNTASIYRNGMLDCTQTVSETAFTNLDSTMCLGINAWDTNANCQFDEVKIYDVAVDATQAELLYKGGSAITTETQYIRIGKTIELDTVNVAALSDCTVNWVSDNSDIATVEDGIVTGKSKGTATITANWIREGRVVASDSIAVNVLQEKGQLIADFTFDDADEGLKGAGAVATPVGDVAFADENGGTVLDMRSGNVYLDVKKEDGSSLLTGCEELTVSYDRNNVTDGHNWVLYATSEGTTSYVGIKDFINGWIDTFRGPNVASNAYGGTGWHHVDVVFAEDGIRIYADSVLVNEYPNKTESLTGILKEDSKLWIGRSDWGDGEYFKGYLDNFKIYNYALTAEEVADEFAGKEEADKTALQAAVDSAIADTDADKYTEASWAVYTAALADAKAILADADATQENVDAAVAALGQATEALVTKEAELESIKAAAIEELNSYANADDYREDEKATLQVAIAGGTKAIQAATTAEEVTKALTDAKEVIDGIPTDAALAEKEFNEAMENAYTVLESYKADVIYLTEQQQEYDAIISDAYEAIEGMSSAEEINQYIASVKAQIDALPTAEELTVTKVTINEGSEMALEEGADAVLTAVVEAGEKADKTVNWSSSDDSIVSVAQDGKITANSVGEAVITASVKENADSDNNITAKITITVEAKKYTVSINNAGTIEEIGRYEALDLVKVTAPEAPEGQKFVYWKTDKDKIVCYAANYSFYVMEDVTLIPVYAEAETEVEEQVTLLCTSTYNKNTNKMSFTAKRSLPAGYKVVSHGVIITDSKGWSAFESNEKELFVIGASRTMKATAKTTGLQGTYVASRTCTATDTWYGKAFLIYLDKNGEEHTVYSDVTSCQAIVK</sequence>
<feature type="signal peptide" evidence="1">
    <location>
        <begin position="1"/>
        <end position="24"/>
    </location>
</feature>
<name>A0ABT2RMJ5_9FIRM</name>
<dbReference type="SUPFAM" id="SSF49899">
    <property type="entry name" value="Concanavalin A-like lectins/glucanases"/>
    <property type="match status" value="2"/>
</dbReference>
<comment type="caution">
    <text evidence="3">The sequence shown here is derived from an EMBL/GenBank/DDBJ whole genome shotgun (WGS) entry which is preliminary data.</text>
</comment>
<dbReference type="PANTHER" id="PTHR42535:SF2">
    <property type="entry name" value="CHROMOSOME UNDETERMINED SCAFFOLD_146, WHOLE GENOME SHOTGUN SEQUENCE"/>
    <property type="match status" value="1"/>
</dbReference>
<keyword evidence="4" id="KW-1185">Reference proteome</keyword>
<dbReference type="InterPro" id="IPR003343">
    <property type="entry name" value="Big_2"/>
</dbReference>
<evidence type="ECO:0000256" key="1">
    <source>
        <dbReference type="SAM" id="SignalP"/>
    </source>
</evidence>
<dbReference type="SUPFAM" id="SSF49373">
    <property type="entry name" value="Invasin/intimin cell-adhesion fragments"/>
    <property type="match status" value="2"/>
</dbReference>
<evidence type="ECO:0000313" key="3">
    <source>
        <dbReference type="EMBL" id="MCU6686511.1"/>
    </source>
</evidence>
<dbReference type="Pfam" id="PF02368">
    <property type="entry name" value="Big_2"/>
    <property type="match status" value="2"/>
</dbReference>